<dbReference type="AlphaFoldDB" id="A0A9J7LHG6"/>
<evidence type="ECO:0000256" key="11">
    <source>
        <dbReference type="ARBA" id="ARBA00023180"/>
    </source>
</evidence>
<dbReference type="GO" id="GO:0008373">
    <property type="term" value="F:sialyltransferase activity"/>
    <property type="evidence" value="ECO:0007669"/>
    <property type="project" value="InterPro"/>
</dbReference>
<dbReference type="InterPro" id="IPR012163">
    <property type="entry name" value="Sialyl_trans"/>
</dbReference>
<dbReference type="InterPro" id="IPR038578">
    <property type="entry name" value="GT29-like_sf"/>
</dbReference>
<dbReference type="RefSeq" id="XP_035683019.1">
    <property type="nucleotide sequence ID" value="XM_035827126.1"/>
</dbReference>
<keyword evidence="7 13" id="KW-1133">Transmembrane helix</keyword>
<keyword evidence="14" id="KW-1185">Reference proteome</keyword>
<keyword evidence="4" id="KW-0808">Transferase</keyword>
<dbReference type="PANTHER" id="PTHR11987:SF53">
    <property type="entry name" value="ALPHA-2,8-SIALYLTRANSFERASE 8F-LIKE"/>
    <property type="match status" value="1"/>
</dbReference>
<keyword evidence="9 13" id="KW-0472">Membrane</keyword>
<evidence type="ECO:0000256" key="13">
    <source>
        <dbReference type="SAM" id="Phobius"/>
    </source>
</evidence>
<evidence type="ECO:0000256" key="8">
    <source>
        <dbReference type="ARBA" id="ARBA00023034"/>
    </source>
</evidence>
<organism evidence="14 15">
    <name type="scientific">Branchiostoma floridae</name>
    <name type="common">Florida lancelet</name>
    <name type="synonym">Amphioxus</name>
    <dbReference type="NCBI Taxonomy" id="7739"/>
    <lineage>
        <taxon>Eukaryota</taxon>
        <taxon>Metazoa</taxon>
        <taxon>Chordata</taxon>
        <taxon>Cephalochordata</taxon>
        <taxon>Leptocardii</taxon>
        <taxon>Amphioxiformes</taxon>
        <taxon>Branchiostomatidae</taxon>
        <taxon>Branchiostoma</taxon>
    </lineage>
</organism>
<accession>A0A9J7LHG6</accession>
<gene>
    <name evidence="15" type="primary">LOC118420351</name>
</gene>
<protein>
    <submittedName>
        <fullName evidence="15">CMP-N-acetylneuraminate-poly-alpha-2, 8-sialyltransferase-like isoform X2</fullName>
    </submittedName>
</protein>
<evidence type="ECO:0000256" key="1">
    <source>
        <dbReference type="ARBA" id="ARBA00004323"/>
    </source>
</evidence>
<dbReference type="Pfam" id="PF00777">
    <property type="entry name" value="Glyco_transf_29"/>
    <property type="match status" value="1"/>
</dbReference>
<evidence type="ECO:0000256" key="12">
    <source>
        <dbReference type="PIRSR" id="PIRSR005557-2"/>
    </source>
</evidence>
<evidence type="ECO:0000256" key="7">
    <source>
        <dbReference type="ARBA" id="ARBA00022989"/>
    </source>
</evidence>
<dbReference type="InterPro" id="IPR001675">
    <property type="entry name" value="Glyco_trans_29"/>
</dbReference>
<evidence type="ECO:0000256" key="5">
    <source>
        <dbReference type="ARBA" id="ARBA00022692"/>
    </source>
</evidence>
<evidence type="ECO:0000256" key="3">
    <source>
        <dbReference type="ARBA" id="ARBA00022676"/>
    </source>
</evidence>
<reference evidence="14" key="1">
    <citation type="journal article" date="2020" name="Nat. Ecol. Evol.">
        <title>Deeply conserved synteny resolves early events in vertebrate evolution.</title>
        <authorList>
            <person name="Simakov O."/>
            <person name="Marletaz F."/>
            <person name="Yue J.X."/>
            <person name="O'Connell B."/>
            <person name="Jenkins J."/>
            <person name="Brandt A."/>
            <person name="Calef R."/>
            <person name="Tung C.H."/>
            <person name="Huang T.K."/>
            <person name="Schmutz J."/>
            <person name="Satoh N."/>
            <person name="Yu J.K."/>
            <person name="Putnam N.H."/>
            <person name="Green R.E."/>
            <person name="Rokhsar D.S."/>
        </authorList>
    </citation>
    <scope>NUCLEOTIDE SEQUENCE [LARGE SCALE GENOMIC DNA]</scope>
    <source>
        <strain evidence="14">S238N-H82</strain>
    </source>
</reference>
<evidence type="ECO:0000256" key="9">
    <source>
        <dbReference type="ARBA" id="ARBA00023136"/>
    </source>
</evidence>
<feature type="disulfide bond" evidence="12">
    <location>
        <begin position="144"/>
        <end position="294"/>
    </location>
</feature>
<dbReference type="PIRSF" id="PIRSF005557">
    <property type="entry name" value="Sialyl_trans"/>
    <property type="match status" value="1"/>
</dbReference>
<name>A0A9J7LHG6_BRAFL</name>
<keyword evidence="3" id="KW-0328">Glycosyltransferase</keyword>
<keyword evidence="8" id="KW-0333">Golgi apparatus</keyword>
<dbReference type="Gene3D" id="3.90.1480.20">
    <property type="entry name" value="Glycosyl transferase family 29"/>
    <property type="match status" value="1"/>
</dbReference>
<evidence type="ECO:0000256" key="4">
    <source>
        <dbReference type="ARBA" id="ARBA00022679"/>
    </source>
</evidence>
<keyword evidence="5 13" id="KW-0812">Transmembrane</keyword>
<dbReference type="CDD" id="cd23963">
    <property type="entry name" value="GT29_ST8SIA"/>
    <property type="match status" value="1"/>
</dbReference>
<dbReference type="InterPro" id="IPR050943">
    <property type="entry name" value="Glycosyltr_29_Sialyltrsf"/>
</dbReference>
<dbReference type="GeneID" id="118420351"/>
<evidence type="ECO:0000256" key="2">
    <source>
        <dbReference type="ARBA" id="ARBA00006003"/>
    </source>
</evidence>
<comment type="subcellular location">
    <subcellularLocation>
        <location evidence="1">Golgi apparatus membrane</location>
        <topology evidence="1">Single-pass type II membrane protein</topology>
    </subcellularLocation>
</comment>
<proteinExistence type="inferred from homology"/>
<reference evidence="15" key="2">
    <citation type="submission" date="2025-08" db="UniProtKB">
        <authorList>
            <consortium name="RefSeq"/>
        </authorList>
    </citation>
    <scope>IDENTIFICATION</scope>
    <source>
        <strain evidence="15">S238N-H82</strain>
        <tissue evidence="15">Testes</tissue>
    </source>
</reference>
<keyword evidence="11" id="KW-0325">Glycoprotein</keyword>
<evidence type="ECO:0000313" key="15">
    <source>
        <dbReference type="RefSeq" id="XP_035683019.1"/>
    </source>
</evidence>
<keyword evidence="10" id="KW-1015">Disulfide bond</keyword>
<feature type="transmembrane region" description="Helical" evidence="13">
    <location>
        <begin position="7"/>
        <end position="23"/>
    </location>
</feature>
<comment type="similarity">
    <text evidence="2">Belongs to the glycosyltransferase 29 family.</text>
</comment>
<dbReference type="GO" id="GO:0000139">
    <property type="term" value="C:Golgi membrane"/>
    <property type="evidence" value="ECO:0007669"/>
    <property type="project" value="UniProtKB-SubCell"/>
</dbReference>
<keyword evidence="6" id="KW-0735">Signal-anchor</keyword>
<dbReference type="PANTHER" id="PTHR11987">
    <property type="entry name" value="ALPHA-2,8-SIALYLTRANSFERASE"/>
    <property type="match status" value="1"/>
</dbReference>
<evidence type="ECO:0000256" key="10">
    <source>
        <dbReference type="ARBA" id="ARBA00023157"/>
    </source>
</evidence>
<dbReference type="Proteomes" id="UP000001554">
    <property type="component" value="Chromosome 7"/>
</dbReference>
<evidence type="ECO:0000313" key="14">
    <source>
        <dbReference type="Proteomes" id="UP000001554"/>
    </source>
</evidence>
<evidence type="ECO:0000256" key="6">
    <source>
        <dbReference type="ARBA" id="ARBA00022968"/>
    </source>
</evidence>
<sequence length="360" mass="40894">MVDWKEFTVVVLCLILMTSYVVWDNKGAFEFPAMIPRVMNITRLTSSGINDTQSSENTQSSETSLKVGSSEERLMDSIMSHYNMTSVRELQHITRKYFSPKRHIIAMSDLDIFIEKCHTKSFTLRNSKKRCDVTHTPIKRYRTCALIGNGGILLDSGCGAEIDAHEFVIRNNLPPTLPYAKDVGKRTNLTTINRARLAQVARGLRRKKKKDTLARLGESPGMIFSYSLSLPGSPSKKKLEAIDKAIKENNIDAVTAFSHQSYMGNKGLYKELFHKRLRLPSTGMNTFALASTFCDRISLYGFYPLSTYKNKTVPYHYYDGKMYNKVHKMPVEFETFQQLHSKGTIRLVVGKCNVTLGEKL</sequence>